<dbReference type="InParanoid" id="A0A507BGH4"/>
<dbReference type="PROSITE" id="PS50850">
    <property type="entry name" value="MFS"/>
    <property type="match status" value="1"/>
</dbReference>
<feature type="transmembrane region" description="Helical" evidence="7">
    <location>
        <begin position="176"/>
        <end position="195"/>
    </location>
</feature>
<dbReference type="AlphaFoldDB" id="A0A507BGH4"/>
<evidence type="ECO:0000256" key="3">
    <source>
        <dbReference type="ARBA" id="ARBA00022692"/>
    </source>
</evidence>
<sequence>MSGDDTPTTASSSSRSTTPVQDPAEELRRQRTIEQAKDEGHDADIPSSTGYILTKETEEKRKTSIALQRRHSVALARSRSQASAATRAADVEKTAGAADDGTAGGEEDDSEVAEENIVWWDGPDDPENPYNWPNWRKYTCCALISALTFVTPLGSSCFAPGVPELMREFKSTNTELAAFVVSVYVLGFAFGPMFMAPISEIYGRTVVYHVCNICFVAFNVGCALAPSLSALIVLRFLAGAFGSAPMTNGGGSIADMIHAEKRAGAMAAFSVGPLLGPIIGPVIGGFLSSAKGWRWVFWLIVMISGVCSVAMLLVLKETYAPVILERKAARLRKETGNDLLRSKLDVGLSQKDYFNRSIIRPMRILVTPIAFVFAIYMAVVFGYMYLLFTSVTYVFQKYYQFSTNIVGLTFLGLGVGSFLGMILYTMQTNRLIAKQASGGKIKPELRLAALPYGAVVLPIGFFIYGWTAQHHTHWIAPIIGMGVIGVGQMSIMMAIMMYLVDAYELYAASALAANTIIRSIAGATLPLCGLKMYDQLGLGWGNSLLGFIAVGMIPAAFIILKYGEYLRTRFAIQDL</sequence>
<dbReference type="EMBL" id="SKBQ01000019">
    <property type="protein sequence ID" value="TPX16091.1"/>
    <property type="molecule type" value="Genomic_DNA"/>
</dbReference>
<keyword evidence="5 7" id="KW-0472">Membrane</keyword>
<evidence type="ECO:0000256" key="5">
    <source>
        <dbReference type="ARBA" id="ARBA00023136"/>
    </source>
</evidence>
<dbReference type="Pfam" id="PF07690">
    <property type="entry name" value="MFS_1"/>
    <property type="match status" value="1"/>
</dbReference>
<evidence type="ECO:0000256" key="1">
    <source>
        <dbReference type="ARBA" id="ARBA00004141"/>
    </source>
</evidence>
<feature type="domain" description="Major facilitator superfamily (MFS) profile" evidence="8">
    <location>
        <begin position="140"/>
        <end position="569"/>
    </location>
</feature>
<accession>A0A507BGH4</accession>
<reference evidence="9 10" key="1">
    <citation type="submission" date="2019-06" db="EMBL/GenBank/DDBJ databases">
        <title>Draft genome sequence of the filamentous fungus Phialemoniopsis curvata isolated from diesel fuel.</title>
        <authorList>
            <person name="Varaljay V.A."/>
            <person name="Lyon W.J."/>
            <person name="Crouch A.L."/>
            <person name="Drake C.E."/>
            <person name="Hollomon J.M."/>
            <person name="Nadeau L.J."/>
            <person name="Nunn H.S."/>
            <person name="Stevenson B.S."/>
            <person name="Bojanowski C.L."/>
            <person name="Crookes-Goodson W.J."/>
        </authorList>
    </citation>
    <scope>NUCLEOTIDE SEQUENCE [LARGE SCALE GENOMIC DNA]</scope>
    <source>
        <strain evidence="9 10">D216</strain>
    </source>
</reference>
<feature type="transmembrane region" description="Helical" evidence="7">
    <location>
        <begin position="207"/>
        <end position="237"/>
    </location>
</feature>
<protein>
    <recommendedName>
        <fullName evidence="8">Major facilitator superfamily (MFS) profile domain-containing protein</fullName>
    </recommendedName>
</protein>
<evidence type="ECO:0000256" key="7">
    <source>
        <dbReference type="SAM" id="Phobius"/>
    </source>
</evidence>
<dbReference type="Proteomes" id="UP000319257">
    <property type="component" value="Unassembled WGS sequence"/>
</dbReference>
<gene>
    <name evidence="9" type="ORF">E0L32_004086</name>
</gene>
<comment type="similarity">
    <text evidence="2">Belongs to the major facilitator superfamily.</text>
</comment>
<keyword evidence="10" id="KW-1185">Reference proteome</keyword>
<evidence type="ECO:0000256" key="6">
    <source>
        <dbReference type="SAM" id="MobiDB-lite"/>
    </source>
</evidence>
<dbReference type="RefSeq" id="XP_030997802.1">
    <property type="nucleotide sequence ID" value="XM_031138457.1"/>
</dbReference>
<evidence type="ECO:0000256" key="4">
    <source>
        <dbReference type="ARBA" id="ARBA00022989"/>
    </source>
</evidence>
<keyword evidence="4 7" id="KW-1133">Transmembrane helix</keyword>
<feature type="transmembrane region" description="Helical" evidence="7">
    <location>
        <begin position="364"/>
        <end position="385"/>
    </location>
</feature>
<evidence type="ECO:0000259" key="8">
    <source>
        <dbReference type="PROSITE" id="PS50850"/>
    </source>
</evidence>
<comment type="caution">
    <text evidence="9">The sequence shown here is derived from an EMBL/GenBank/DDBJ whole genome shotgun (WGS) entry which is preliminary data.</text>
</comment>
<feature type="transmembrane region" description="Helical" evidence="7">
    <location>
        <begin position="263"/>
        <end position="283"/>
    </location>
</feature>
<evidence type="ECO:0000313" key="10">
    <source>
        <dbReference type="Proteomes" id="UP000319257"/>
    </source>
</evidence>
<dbReference type="GO" id="GO:0016020">
    <property type="term" value="C:membrane"/>
    <property type="evidence" value="ECO:0007669"/>
    <property type="project" value="UniProtKB-SubCell"/>
</dbReference>
<dbReference type="GeneID" id="41971533"/>
<dbReference type="InterPro" id="IPR020846">
    <property type="entry name" value="MFS_dom"/>
</dbReference>
<dbReference type="OrthoDB" id="5296287at2759"/>
<feature type="transmembrane region" description="Helical" evidence="7">
    <location>
        <begin position="511"/>
        <end position="533"/>
    </location>
</feature>
<name>A0A507BGH4_9PEZI</name>
<dbReference type="Gene3D" id="1.20.1250.20">
    <property type="entry name" value="MFS general substrate transporter like domains"/>
    <property type="match status" value="1"/>
</dbReference>
<dbReference type="FunFam" id="1.20.1250.20:FF:000011">
    <property type="entry name" value="MFS multidrug transporter, putative"/>
    <property type="match status" value="1"/>
</dbReference>
<feature type="transmembrane region" description="Helical" evidence="7">
    <location>
        <begin position="295"/>
        <end position="315"/>
    </location>
</feature>
<feature type="transmembrane region" description="Helical" evidence="7">
    <location>
        <begin position="447"/>
        <end position="468"/>
    </location>
</feature>
<dbReference type="InterPro" id="IPR036259">
    <property type="entry name" value="MFS_trans_sf"/>
</dbReference>
<dbReference type="CDD" id="cd17323">
    <property type="entry name" value="MFS_Tpo1_MDR_like"/>
    <property type="match status" value="1"/>
</dbReference>
<dbReference type="STRING" id="1093900.A0A507BGH4"/>
<dbReference type="InterPro" id="IPR011701">
    <property type="entry name" value="MFS"/>
</dbReference>
<organism evidence="9 10">
    <name type="scientific">Thyridium curvatum</name>
    <dbReference type="NCBI Taxonomy" id="1093900"/>
    <lineage>
        <taxon>Eukaryota</taxon>
        <taxon>Fungi</taxon>
        <taxon>Dikarya</taxon>
        <taxon>Ascomycota</taxon>
        <taxon>Pezizomycotina</taxon>
        <taxon>Sordariomycetes</taxon>
        <taxon>Sordariomycetidae</taxon>
        <taxon>Thyridiales</taxon>
        <taxon>Thyridiaceae</taxon>
        <taxon>Thyridium</taxon>
    </lineage>
</organism>
<feature type="transmembrane region" description="Helical" evidence="7">
    <location>
        <begin position="474"/>
        <end position="499"/>
    </location>
</feature>
<dbReference type="PANTHER" id="PTHR23502">
    <property type="entry name" value="MAJOR FACILITATOR SUPERFAMILY"/>
    <property type="match status" value="1"/>
</dbReference>
<feature type="compositionally biased region" description="Basic and acidic residues" evidence="6">
    <location>
        <begin position="25"/>
        <end position="44"/>
    </location>
</feature>
<proteinExistence type="inferred from homology"/>
<feature type="compositionally biased region" description="Low complexity" evidence="6">
    <location>
        <begin position="74"/>
        <end position="101"/>
    </location>
</feature>
<evidence type="ECO:0000256" key="2">
    <source>
        <dbReference type="ARBA" id="ARBA00008335"/>
    </source>
</evidence>
<feature type="transmembrane region" description="Helical" evidence="7">
    <location>
        <begin position="539"/>
        <end position="560"/>
    </location>
</feature>
<feature type="region of interest" description="Disordered" evidence="6">
    <location>
        <begin position="1"/>
        <end position="111"/>
    </location>
</feature>
<dbReference type="PANTHER" id="PTHR23502:SF68">
    <property type="entry name" value="MULTIDRUG TRANSPORTER, PUTATIVE (AFU_ORTHOLOGUE AFUA_3G01120)-RELATED"/>
    <property type="match status" value="1"/>
</dbReference>
<keyword evidence="3 7" id="KW-0812">Transmembrane</keyword>
<dbReference type="GO" id="GO:0022857">
    <property type="term" value="F:transmembrane transporter activity"/>
    <property type="evidence" value="ECO:0007669"/>
    <property type="project" value="InterPro"/>
</dbReference>
<comment type="subcellular location">
    <subcellularLocation>
        <location evidence="1">Membrane</location>
        <topology evidence="1">Multi-pass membrane protein</topology>
    </subcellularLocation>
</comment>
<dbReference type="SUPFAM" id="SSF103473">
    <property type="entry name" value="MFS general substrate transporter"/>
    <property type="match status" value="1"/>
</dbReference>
<feature type="transmembrane region" description="Helical" evidence="7">
    <location>
        <begin position="405"/>
        <end position="426"/>
    </location>
</feature>
<feature type="compositionally biased region" description="Low complexity" evidence="6">
    <location>
        <begin position="1"/>
        <end position="18"/>
    </location>
</feature>
<evidence type="ECO:0000313" key="9">
    <source>
        <dbReference type="EMBL" id="TPX16091.1"/>
    </source>
</evidence>